<evidence type="ECO:0000256" key="1">
    <source>
        <dbReference type="SAM" id="Phobius"/>
    </source>
</evidence>
<protein>
    <submittedName>
        <fullName evidence="2">Uncharacterized protein</fullName>
    </submittedName>
</protein>
<evidence type="ECO:0000313" key="2">
    <source>
        <dbReference type="EMBL" id="AKM78356.1"/>
    </source>
</evidence>
<keyword evidence="1" id="KW-1133">Transmembrane helix</keyword>
<dbReference type="Proteomes" id="UP000035656">
    <property type="component" value="Chromosome"/>
</dbReference>
<accession>A0A0G4ARL1</accession>
<reference evidence="2 3" key="1">
    <citation type="journal article" date="2015" name="Nature">
        <title>rRNA introns, odd ribosomes, and small enigmatic genomes across a large radiation of phyla.</title>
        <authorList>
            <person name="Brown C.T."/>
            <person name="Hug L.A."/>
            <person name="Thomas B.C."/>
            <person name="Sharon I."/>
            <person name="Castelle C.J."/>
            <person name="Singh A."/>
            <person name="Wilkins M.J."/>
            <person name="Williams K.H."/>
            <person name="Banfield J.F."/>
        </authorList>
    </citation>
    <scope>NUCLEOTIDE SEQUENCE [LARGE SCALE GENOMIC DNA]</scope>
</reference>
<keyword evidence="1" id="KW-0812">Transmembrane</keyword>
<organism evidence="2 3">
    <name type="scientific">Candidatus Wolfebacteria bacterium GW2011_GWB1_47_1</name>
    <dbReference type="NCBI Taxonomy" id="1619007"/>
    <lineage>
        <taxon>Bacteria</taxon>
        <taxon>Candidatus Wolfeibacteriota</taxon>
    </lineage>
</organism>
<dbReference type="STRING" id="1619007.UX70_C0001G0645"/>
<evidence type="ECO:0000313" key="3">
    <source>
        <dbReference type="Proteomes" id="UP000035656"/>
    </source>
</evidence>
<name>A0A0G4ARL1_9BACT</name>
<feature type="transmembrane region" description="Helical" evidence="1">
    <location>
        <begin position="52"/>
        <end position="72"/>
    </location>
</feature>
<keyword evidence="1" id="KW-0472">Membrane</keyword>
<dbReference type="AlphaFoldDB" id="A0A0G4ARL1"/>
<proteinExistence type="predicted"/>
<dbReference type="EMBL" id="CP011209">
    <property type="protein sequence ID" value="AKM78356.1"/>
    <property type="molecule type" value="Genomic_DNA"/>
</dbReference>
<sequence>MISVYGGVMLLLRFDLTDEEIAEQRDVWGYSYHLNPAAQSHRREGLAFIRRCYYALIATFLLSIGMIVWLTLAF</sequence>
<dbReference type="KEGG" id="pwo:UX70_C0001G0645"/>
<gene>
    <name evidence="2" type="ORF">UX70_C0001G0645</name>
</gene>